<reference evidence="2" key="1">
    <citation type="journal article" date="2022" name="Mol. Ecol. Resour.">
        <title>The genomes of chicory, endive, great burdock and yacon provide insights into Asteraceae palaeo-polyploidization history and plant inulin production.</title>
        <authorList>
            <person name="Fan W."/>
            <person name="Wang S."/>
            <person name="Wang H."/>
            <person name="Wang A."/>
            <person name="Jiang F."/>
            <person name="Liu H."/>
            <person name="Zhao H."/>
            <person name="Xu D."/>
            <person name="Zhang Y."/>
        </authorList>
    </citation>
    <scope>NUCLEOTIDE SEQUENCE [LARGE SCALE GENOMIC DNA]</scope>
    <source>
        <strain evidence="2">cv. Yunnan</strain>
    </source>
</reference>
<gene>
    <name evidence="1" type="ORF">L1987_06162</name>
</gene>
<dbReference type="EMBL" id="CM042019">
    <property type="protein sequence ID" value="KAI3824693.1"/>
    <property type="molecule type" value="Genomic_DNA"/>
</dbReference>
<accession>A0ACB9JXK2</accession>
<evidence type="ECO:0000313" key="1">
    <source>
        <dbReference type="EMBL" id="KAI3824693.1"/>
    </source>
</evidence>
<sequence length="96" mass="11094">MKNPNLHNPSLPSIDSGESFFICNDFSKYERIVSPKIADENNGETGRTKQISYVPIYLSIYSPNEWVSPDLEDFFLCFEFKFEYLCKLKRAGVCPL</sequence>
<evidence type="ECO:0000313" key="2">
    <source>
        <dbReference type="Proteomes" id="UP001056120"/>
    </source>
</evidence>
<dbReference type="Proteomes" id="UP001056120">
    <property type="component" value="Linkage Group LG02"/>
</dbReference>
<reference evidence="1 2" key="2">
    <citation type="journal article" date="2022" name="Mol. Ecol. Resour.">
        <title>The genomes of chicory, endive, great burdock and yacon provide insights into Asteraceae paleo-polyploidization history and plant inulin production.</title>
        <authorList>
            <person name="Fan W."/>
            <person name="Wang S."/>
            <person name="Wang H."/>
            <person name="Wang A."/>
            <person name="Jiang F."/>
            <person name="Liu H."/>
            <person name="Zhao H."/>
            <person name="Xu D."/>
            <person name="Zhang Y."/>
        </authorList>
    </citation>
    <scope>NUCLEOTIDE SEQUENCE [LARGE SCALE GENOMIC DNA]</scope>
    <source>
        <strain evidence="2">cv. Yunnan</strain>
        <tissue evidence="1">Leaves</tissue>
    </source>
</reference>
<proteinExistence type="predicted"/>
<name>A0ACB9JXK2_9ASTR</name>
<organism evidence="1 2">
    <name type="scientific">Smallanthus sonchifolius</name>
    <dbReference type="NCBI Taxonomy" id="185202"/>
    <lineage>
        <taxon>Eukaryota</taxon>
        <taxon>Viridiplantae</taxon>
        <taxon>Streptophyta</taxon>
        <taxon>Embryophyta</taxon>
        <taxon>Tracheophyta</taxon>
        <taxon>Spermatophyta</taxon>
        <taxon>Magnoliopsida</taxon>
        <taxon>eudicotyledons</taxon>
        <taxon>Gunneridae</taxon>
        <taxon>Pentapetalae</taxon>
        <taxon>asterids</taxon>
        <taxon>campanulids</taxon>
        <taxon>Asterales</taxon>
        <taxon>Asteraceae</taxon>
        <taxon>Asteroideae</taxon>
        <taxon>Heliantheae alliance</taxon>
        <taxon>Millerieae</taxon>
        <taxon>Smallanthus</taxon>
    </lineage>
</organism>
<comment type="caution">
    <text evidence="1">The sequence shown here is derived from an EMBL/GenBank/DDBJ whole genome shotgun (WGS) entry which is preliminary data.</text>
</comment>
<keyword evidence="2" id="KW-1185">Reference proteome</keyword>
<protein>
    <submittedName>
        <fullName evidence="1">Uncharacterized protein</fullName>
    </submittedName>
</protein>